<evidence type="ECO:0000313" key="1">
    <source>
        <dbReference type="EMBL" id="AAZ44841.1"/>
    </source>
</evidence>
<dbReference type="KEGG" id="dar:Daro_0082"/>
<dbReference type="HOGENOM" id="CLU_2301172_0_0_4"/>
<organism evidence="1">
    <name type="scientific">Dechloromonas aromatica (strain RCB)</name>
    <dbReference type="NCBI Taxonomy" id="159087"/>
    <lineage>
        <taxon>Bacteria</taxon>
        <taxon>Pseudomonadati</taxon>
        <taxon>Pseudomonadota</taxon>
        <taxon>Betaproteobacteria</taxon>
        <taxon>Rhodocyclales</taxon>
        <taxon>Azonexaceae</taxon>
        <taxon>Dechloromonas</taxon>
    </lineage>
</organism>
<sequence length="100" mass="10551">MACAARDAAARSATTLNEFGDALSRLGPLAKTLTTAQAEVMIAVNAGNVDEAKALINSKETSAWRGMRKARFDDIDGASKAGRLENMSGALPQHVSRFTL</sequence>
<protein>
    <submittedName>
        <fullName evidence="1">Uncharacterized protein</fullName>
    </submittedName>
</protein>
<dbReference type="AlphaFoldDB" id="Q47JZ0"/>
<name>Q47JZ0_DECAR</name>
<accession>Q47JZ0</accession>
<proteinExistence type="predicted"/>
<reference evidence="1" key="1">
    <citation type="submission" date="2005-08" db="EMBL/GenBank/DDBJ databases">
        <title>Complete sequence of Dechloromonas aromatica RCB.</title>
        <authorList>
            <person name="Salinero K.K."/>
            <person name="Copeland A."/>
            <person name="Lucas S."/>
            <person name="Lapidus A."/>
            <person name="Barry K."/>
            <person name="Detter J.C."/>
            <person name="Glavina T."/>
            <person name="Hammon N."/>
            <person name="Israni S."/>
            <person name="Pitluck S."/>
            <person name="Di Bartolo G."/>
            <person name="Trong S."/>
            <person name="Schmutz J."/>
            <person name="Larimer F."/>
            <person name="Land M."/>
            <person name="Ivanova N."/>
            <person name="Richardson P."/>
        </authorList>
    </citation>
    <scope>NUCLEOTIDE SEQUENCE</scope>
    <source>
        <strain evidence="1">RCB</strain>
    </source>
</reference>
<dbReference type="EMBL" id="CP000089">
    <property type="protein sequence ID" value="AAZ44841.1"/>
    <property type="molecule type" value="Genomic_DNA"/>
</dbReference>
<gene>
    <name evidence="1" type="ordered locus">Daro_0082</name>
</gene>